<dbReference type="PIRSF" id="PIRSF000774">
    <property type="entry name" value="RpoN"/>
    <property type="match status" value="1"/>
</dbReference>
<feature type="domain" description="RNA polymerase sigma factor 54 DNA-binding" evidence="9">
    <location>
        <begin position="267"/>
        <end position="426"/>
    </location>
</feature>
<dbReference type="GO" id="GO:0016779">
    <property type="term" value="F:nucleotidyltransferase activity"/>
    <property type="evidence" value="ECO:0007669"/>
    <property type="project" value="UniProtKB-KW"/>
</dbReference>
<evidence type="ECO:0000259" key="9">
    <source>
        <dbReference type="Pfam" id="PF04552"/>
    </source>
</evidence>
<protein>
    <submittedName>
        <fullName evidence="11">RNA polymerase sigma-54 factor</fullName>
    </submittedName>
</protein>
<comment type="similarity">
    <text evidence="1">Belongs to the sigma-54 factor family.</text>
</comment>
<accession>A0A0R1U292</accession>
<evidence type="ECO:0000256" key="7">
    <source>
        <dbReference type="ARBA" id="ARBA00023125"/>
    </source>
</evidence>
<dbReference type="Pfam" id="PF00309">
    <property type="entry name" value="Sigma54_AID"/>
    <property type="match status" value="1"/>
</dbReference>
<dbReference type="PRINTS" id="PR00045">
    <property type="entry name" value="SIGMA54FCT"/>
</dbReference>
<dbReference type="AlphaFoldDB" id="A0A0R1U292"/>
<keyword evidence="4" id="KW-0548">Nucleotidyltransferase</keyword>
<dbReference type="RefSeq" id="WP_025020434.1">
    <property type="nucleotide sequence ID" value="NZ_AZFH01000003.1"/>
</dbReference>
<dbReference type="PANTHER" id="PTHR32248">
    <property type="entry name" value="RNA POLYMERASE SIGMA-54 FACTOR"/>
    <property type="match status" value="1"/>
</dbReference>
<dbReference type="Gene3D" id="1.10.10.60">
    <property type="entry name" value="Homeodomain-like"/>
    <property type="match status" value="1"/>
</dbReference>
<keyword evidence="3" id="KW-0808">Transferase</keyword>
<dbReference type="PATRIC" id="fig|1423740.3.peg.1787"/>
<dbReference type="PROSITE" id="PS00718">
    <property type="entry name" value="SIGMA54_2"/>
    <property type="match status" value="1"/>
</dbReference>
<organism evidence="11 12">
    <name type="scientific">Ligilactobacillus equi DSM 15833 = JCM 10991</name>
    <dbReference type="NCBI Taxonomy" id="1423740"/>
    <lineage>
        <taxon>Bacteria</taxon>
        <taxon>Bacillati</taxon>
        <taxon>Bacillota</taxon>
        <taxon>Bacilli</taxon>
        <taxon>Lactobacillales</taxon>
        <taxon>Lactobacillaceae</taxon>
        <taxon>Ligilactobacillus</taxon>
    </lineage>
</organism>
<dbReference type="GO" id="GO:0006352">
    <property type="term" value="P:DNA-templated transcription initiation"/>
    <property type="evidence" value="ECO:0007669"/>
    <property type="project" value="InterPro"/>
</dbReference>
<dbReference type="InterPro" id="IPR007046">
    <property type="entry name" value="RNA_pol_sigma_54_core-bd"/>
</dbReference>
<dbReference type="GO" id="GO:0000428">
    <property type="term" value="C:DNA-directed RNA polymerase complex"/>
    <property type="evidence" value="ECO:0007669"/>
    <property type="project" value="UniProtKB-KW"/>
</dbReference>
<evidence type="ECO:0000256" key="2">
    <source>
        <dbReference type="ARBA" id="ARBA00022478"/>
    </source>
</evidence>
<dbReference type="InterPro" id="IPR000394">
    <property type="entry name" value="RNA_pol_sigma_54"/>
</dbReference>
<dbReference type="InterPro" id="IPR038709">
    <property type="entry name" value="RpoN_core-bd_sf"/>
</dbReference>
<dbReference type="Pfam" id="PF04963">
    <property type="entry name" value="Sigma54_CBD"/>
    <property type="match status" value="1"/>
</dbReference>
<keyword evidence="2" id="KW-0240">DNA-directed RNA polymerase</keyword>
<evidence type="ECO:0000256" key="4">
    <source>
        <dbReference type="ARBA" id="ARBA00022695"/>
    </source>
</evidence>
<dbReference type="PANTHER" id="PTHR32248:SF4">
    <property type="entry name" value="RNA POLYMERASE SIGMA-54 FACTOR"/>
    <property type="match status" value="1"/>
</dbReference>
<dbReference type="EMBL" id="AZFH01000003">
    <property type="protein sequence ID" value="KRL84997.1"/>
    <property type="molecule type" value="Genomic_DNA"/>
</dbReference>
<dbReference type="Pfam" id="PF04552">
    <property type="entry name" value="Sigma54_DBD"/>
    <property type="match status" value="1"/>
</dbReference>
<dbReference type="STRING" id="1423740.FC36_GL001653"/>
<dbReference type="GO" id="GO:0016987">
    <property type="term" value="F:sigma factor activity"/>
    <property type="evidence" value="ECO:0007669"/>
    <property type="project" value="UniProtKB-KW"/>
</dbReference>
<evidence type="ECO:0000259" key="10">
    <source>
        <dbReference type="Pfam" id="PF04963"/>
    </source>
</evidence>
<evidence type="ECO:0000313" key="11">
    <source>
        <dbReference type="EMBL" id="KRL84997.1"/>
    </source>
</evidence>
<keyword evidence="6" id="KW-0731">Sigma factor</keyword>
<dbReference type="Gene3D" id="1.10.10.1330">
    <property type="entry name" value="RNA polymerase sigma-54 factor, core-binding domain"/>
    <property type="match status" value="1"/>
</dbReference>
<dbReference type="InterPro" id="IPR007634">
    <property type="entry name" value="RNA_pol_sigma_54_DNA-bd"/>
</dbReference>
<dbReference type="Proteomes" id="UP000051048">
    <property type="component" value="Unassembled WGS sequence"/>
</dbReference>
<evidence type="ECO:0000313" key="12">
    <source>
        <dbReference type="Proteomes" id="UP000051048"/>
    </source>
</evidence>
<evidence type="ECO:0000256" key="5">
    <source>
        <dbReference type="ARBA" id="ARBA00023015"/>
    </source>
</evidence>
<dbReference type="NCBIfam" id="TIGR02395">
    <property type="entry name" value="rpoN_sigma"/>
    <property type="match status" value="1"/>
</dbReference>
<evidence type="ECO:0000256" key="1">
    <source>
        <dbReference type="ARBA" id="ARBA00008798"/>
    </source>
</evidence>
<comment type="caution">
    <text evidence="11">The sequence shown here is derived from an EMBL/GenBank/DDBJ whole genome shotgun (WGS) entry which is preliminary data.</text>
</comment>
<gene>
    <name evidence="11" type="ORF">FC36_GL001653</name>
</gene>
<evidence type="ECO:0000256" key="8">
    <source>
        <dbReference type="ARBA" id="ARBA00023163"/>
    </source>
</evidence>
<keyword evidence="7" id="KW-0238">DNA-binding</keyword>
<reference evidence="11 12" key="1">
    <citation type="journal article" date="2015" name="Genome Announc.">
        <title>Expanding the biotechnology potential of lactobacilli through comparative genomics of 213 strains and associated genera.</title>
        <authorList>
            <person name="Sun Z."/>
            <person name="Harris H.M."/>
            <person name="McCann A."/>
            <person name="Guo C."/>
            <person name="Argimon S."/>
            <person name="Zhang W."/>
            <person name="Yang X."/>
            <person name="Jeffery I.B."/>
            <person name="Cooney J.C."/>
            <person name="Kagawa T.F."/>
            <person name="Liu W."/>
            <person name="Song Y."/>
            <person name="Salvetti E."/>
            <person name="Wrobel A."/>
            <person name="Rasinkangas P."/>
            <person name="Parkhill J."/>
            <person name="Rea M.C."/>
            <person name="O'Sullivan O."/>
            <person name="Ritari J."/>
            <person name="Douillard F.P."/>
            <person name="Paul Ross R."/>
            <person name="Yang R."/>
            <person name="Briner A.E."/>
            <person name="Felis G.E."/>
            <person name="de Vos W.M."/>
            <person name="Barrangou R."/>
            <person name="Klaenhammer T.R."/>
            <person name="Caufield P.W."/>
            <person name="Cui Y."/>
            <person name="Zhang H."/>
            <person name="O'Toole P.W."/>
        </authorList>
    </citation>
    <scope>NUCLEOTIDE SEQUENCE [LARGE SCALE GENOMIC DNA]</scope>
    <source>
        <strain evidence="11 12">DSM 15833</strain>
    </source>
</reference>
<keyword evidence="5" id="KW-0805">Transcription regulation</keyword>
<evidence type="ECO:0000256" key="3">
    <source>
        <dbReference type="ARBA" id="ARBA00022679"/>
    </source>
</evidence>
<proteinExistence type="inferred from homology"/>
<feature type="domain" description="RNA polymerase sigma factor 54 core-binding" evidence="10">
    <location>
        <begin position="76"/>
        <end position="253"/>
    </location>
</feature>
<dbReference type="PROSITE" id="PS50044">
    <property type="entry name" value="SIGMA54_3"/>
    <property type="match status" value="1"/>
</dbReference>
<name>A0A0R1U292_9LACO</name>
<dbReference type="OrthoDB" id="9814402at2"/>
<sequence>MQYENRLNQKQTQIQKLVLSQNMQRSLHVLRISNEELRNYVKEEALANPLMTVSYRQKSQGFDEPVRQEVYQDRGSQSLYEYLLEQINLTMRATPLRQKVLYLADNLDDNGYLQLDFAQLSQEDELAWLDALTLLQELDPPGIGARDLQECLLLQINRDEQAHFLAAEVLKADFAAFVQKDWTYLASQYACRVSDLEDLLAYVQTLTPAPGAAYKQEEIEYTYPDMIVKSEAGKLALQLTRYAQPEIILNERYLADLVGKDDQEVAAYLQTQKEKLQELAQAIAMRGQTLKRIGQEIISYQQDFFLKAEHPLKPWLLRDLAQKLQLHESTISRAVNGKYLQTDFGSFELRSFFTQATVYHNVNGQDVQVDKVKAEILRLIENEDKRKPLSDQKIVLALDAQGVKISRRTVAKYREAAGIAGSSKRKES</sequence>
<dbReference type="GO" id="GO:0001216">
    <property type="term" value="F:DNA-binding transcription activator activity"/>
    <property type="evidence" value="ECO:0007669"/>
    <property type="project" value="InterPro"/>
</dbReference>
<evidence type="ECO:0000256" key="6">
    <source>
        <dbReference type="ARBA" id="ARBA00023082"/>
    </source>
</evidence>
<dbReference type="GO" id="GO:0003677">
    <property type="term" value="F:DNA binding"/>
    <property type="evidence" value="ECO:0007669"/>
    <property type="project" value="UniProtKB-KW"/>
</dbReference>
<keyword evidence="8" id="KW-0804">Transcription</keyword>